<dbReference type="Pfam" id="PF00004">
    <property type="entry name" value="AAA"/>
    <property type="match status" value="1"/>
</dbReference>
<dbReference type="InterPro" id="IPR027417">
    <property type="entry name" value="P-loop_NTPase"/>
</dbReference>
<name>A0ABR9LGA1_9PSEU</name>
<dbReference type="SMART" id="SM00382">
    <property type="entry name" value="AAA"/>
    <property type="match status" value="1"/>
</dbReference>
<reference evidence="3 4" key="1">
    <citation type="submission" date="2020-10" db="EMBL/GenBank/DDBJ databases">
        <title>Sequencing the genomes of 1000 actinobacteria strains.</title>
        <authorList>
            <person name="Klenk H.-P."/>
        </authorList>
    </citation>
    <scope>NUCLEOTIDE SEQUENCE [LARGE SCALE GENOMIC DNA]</scope>
    <source>
        <strain evidence="3 4">DSM 46661</strain>
    </source>
</reference>
<dbReference type="Gene3D" id="3.40.50.300">
    <property type="entry name" value="P-loop containing nucleotide triphosphate hydrolases"/>
    <property type="match status" value="1"/>
</dbReference>
<sequence>MTARTTGTPKPVPTEPLDRAMFFGGNAPMEGVLNSLAMEPFITGAQPHSRAAEITEVSPEATLLPPGVDADLTYELDGRRSHLAFGPDWTLVALRRRAGAATVCVSATSGDLADEVLAAAVRTARTGTPGESAVPVGFWHVQGCGGAGVRAPRTMDLPPWQEIRGNYPRSAVAALDTLMTVRPQDVTGRLVLLHGPAGTGKTTAVRALAHEWRDWCQVDNVLDPEVLFADPGYLTSVVLGEERADKRKWRLLILEDCDELVGADAKRDSGQALSRLLNLTDGLLGQGLDILVCLTTNENVARLHPAVVRPGRCLAEIEIPRLPKDEAVTWLGTGAEISAEGATLAELYRLRTAV</sequence>
<dbReference type="RefSeq" id="WP_318780712.1">
    <property type="nucleotide sequence ID" value="NZ_JADBEJ010000005.1"/>
</dbReference>
<evidence type="ECO:0000313" key="4">
    <source>
        <dbReference type="Proteomes" id="UP000656548"/>
    </source>
</evidence>
<gene>
    <name evidence="3" type="ORF">H4W30_006773</name>
</gene>
<dbReference type="SUPFAM" id="SSF52540">
    <property type="entry name" value="P-loop containing nucleoside triphosphate hydrolases"/>
    <property type="match status" value="1"/>
</dbReference>
<dbReference type="PANTHER" id="PTHR23070">
    <property type="entry name" value="BCS1 AAA-TYPE ATPASE"/>
    <property type="match status" value="1"/>
</dbReference>
<dbReference type="InterPro" id="IPR003959">
    <property type="entry name" value="ATPase_AAA_core"/>
</dbReference>
<evidence type="ECO:0000313" key="3">
    <source>
        <dbReference type="EMBL" id="MBE1579713.1"/>
    </source>
</evidence>
<dbReference type="EMBL" id="JADBEJ010000005">
    <property type="protein sequence ID" value="MBE1579713.1"/>
    <property type="molecule type" value="Genomic_DNA"/>
</dbReference>
<dbReference type="InterPro" id="IPR003593">
    <property type="entry name" value="AAA+_ATPase"/>
</dbReference>
<evidence type="ECO:0000259" key="2">
    <source>
        <dbReference type="SMART" id="SM00382"/>
    </source>
</evidence>
<accession>A0ABR9LGA1</accession>
<keyword evidence="4" id="KW-1185">Reference proteome</keyword>
<dbReference type="Pfam" id="PF19347">
    <property type="entry name" value="DUF5925"/>
    <property type="match status" value="1"/>
</dbReference>
<comment type="caution">
    <text evidence="3">The sequence shown here is derived from an EMBL/GenBank/DDBJ whole genome shotgun (WGS) entry which is preliminary data.</text>
</comment>
<dbReference type="InterPro" id="IPR050747">
    <property type="entry name" value="Mitochondrial_chaperone_BCS1"/>
</dbReference>
<evidence type="ECO:0000256" key="1">
    <source>
        <dbReference type="ARBA" id="ARBA00007448"/>
    </source>
</evidence>
<organism evidence="3 4">
    <name type="scientific">Amycolatopsis roodepoortensis</name>
    <dbReference type="NCBI Taxonomy" id="700274"/>
    <lineage>
        <taxon>Bacteria</taxon>
        <taxon>Bacillati</taxon>
        <taxon>Actinomycetota</taxon>
        <taxon>Actinomycetes</taxon>
        <taxon>Pseudonocardiales</taxon>
        <taxon>Pseudonocardiaceae</taxon>
        <taxon>Amycolatopsis</taxon>
    </lineage>
</organism>
<protein>
    <recommendedName>
        <fullName evidence="2">AAA+ ATPase domain-containing protein</fullName>
    </recommendedName>
</protein>
<dbReference type="Proteomes" id="UP000656548">
    <property type="component" value="Unassembled WGS sequence"/>
</dbReference>
<comment type="similarity">
    <text evidence="1">Belongs to the AAA ATPase family. BCS1 subfamily.</text>
</comment>
<proteinExistence type="inferred from homology"/>
<dbReference type="InterPro" id="IPR045969">
    <property type="entry name" value="DUF5925"/>
</dbReference>
<feature type="domain" description="AAA+ ATPase" evidence="2">
    <location>
        <begin position="187"/>
        <end position="324"/>
    </location>
</feature>